<dbReference type="FunFam" id="1.10.3450.40:FF:000001">
    <property type="entry name" value="Signal recognition particle subunit SRP68"/>
    <property type="match status" value="1"/>
</dbReference>
<evidence type="ECO:0000256" key="6">
    <source>
        <dbReference type="ARBA" id="ARBA00022824"/>
    </source>
</evidence>
<evidence type="ECO:0000256" key="1">
    <source>
        <dbReference type="ARBA" id="ARBA00004240"/>
    </source>
</evidence>
<evidence type="ECO:0000313" key="14">
    <source>
        <dbReference type="Proteomes" id="UP000887575"/>
    </source>
</evidence>
<keyword evidence="7 12" id="KW-0694">RNA-binding</keyword>
<evidence type="ECO:0000256" key="12">
    <source>
        <dbReference type="PIRNR" id="PIRNR038995"/>
    </source>
</evidence>
<dbReference type="InterPro" id="IPR034652">
    <property type="entry name" value="SRP68-RBD"/>
</dbReference>
<evidence type="ECO:0000256" key="5">
    <source>
        <dbReference type="ARBA" id="ARBA00022490"/>
    </source>
</evidence>
<evidence type="ECO:0000256" key="13">
    <source>
        <dbReference type="SAM" id="MobiDB-lite"/>
    </source>
</evidence>
<keyword evidence="14" id="KW-1185">Reference proteome</keyword>
<keyword evidence="6" id="KW-0256">Endoplasmic reticulum</keyword>
<dbReference type="InterPro" id="IPR038253">
    <property type="entry name" value="SRP68_N_sf"/>
</dbReference>
<dbReference type="WBParaSite" id="MBELARI_LOCUS4996">
    <property type="protein sequence ID" value="MBELARI_LOCUS4996"/>
    <property type="gene ID" value="MBELARI_LOCUS4996"/>
</dbReference>
<evidence type="ECO:0000256" key="10">
    <source>
        <dbReference type="ARBA" id="ARBA00023274"/>
    </source>
</evidence>
<dbReference type="GO" id="GO:0030942">
    <property type="term" value="F:endoplasmic reticulum signal peptide binding"/>
    <property type="evidence" value="ECO:0007669"/>
    <property type="project" value="InterPro"/>
</dbReference>
<evidence type="ECO:0000256" key="4">
    <source>
        <dbReference type="ARBA" id="ARBA00009352"/>
    </source>
</evidence>
<dbReference type="GO" id="GO:0005730">
    <property type="term" value="C:nucleolus"/>
    <property type="evidence" value="ECO:0007669"/>
    <property type="project" value="UniProtKB-SubCell"/>
</dbReference>
<dbReference type="GO" id="GO:0005783">
    <property type="term" value="C:endoplasmic reticulum"/>
    <property type="evidence" value="ECO:0007669"/>
    <property type="project" value="UniProtKB-SubCell"/>
</dbReference>
<dbReference type="GO" id="GO:0006614">
    <property type="term" value="P:SRP-dependent cotranslational protein targeting to membrane"/>
    <property type="evidence" value="ECO:0007669"/>
    <property type="project" value="InterPro"/>
</dbReference>
<protein>
    <recommendedName>
        <fullName evidence="11 12">Signal recognition particle subunit SRP68</fullName>
        <shortName evidence="12">SRP68</shortName>
    </recommendedName>
</protein>
<proteinExistence type="inferred from homology"/>
<name>A0AAF3FDL5_9BILA</name>
<evidence type="ECO:0000256" key="9">
    <source>
        <dbReference type="ARBA" id="ARBA00023242"/>
    </source>
</evidence>
<accession>A0AAF3FDL5</accession>
<dbReference type="Proteomes" id="UP000887575">
    <property type="component" value="Unassembled WGS sequence"/>
</dbReference>
<dbReference type="PIRSF" id="PIRSF038995">
    <property type="entry name" value="SRP68"/>
    <property type="match status" value="1"/>
</dbReference>
<keyword evidence="5 12" id="KW-0963">Cytoplasm</keyword>
<comment type="function">
    <text evidence="12">Component of the signal recognition particle (SRP) complex, a ribonucleoprotein complex that mediates the cotranslational targeting of secretory and membrane proteins to the endoplasmic reticulum (ER). The SRP complex interacts with the signal sequence in nascent secretory and membrane proteins and directs them to the membrane of the ER.</text>
</comment>
<dbReference type="Pfam" id="PF16969">
    <property type="entry name" value="SRP68"/>
    <property type="match status" value="1"/>
</dbReference>
<dbReference type="Gene3D" id="1.10.3450.40">
    <property type="entry name" value="Signal recognition particle, SRP68 subunit, RNA-binding domain"/>
    <property type="match status" value="1"/>
</dbReference>
<evidence type="ECO:0000256" key="7">
    <source>
        <dbReference type="ARBA" id="ARBA00022884"/>
    </source>
</evidence>
<keyword evidence="10 12" id="KW-0687">Ribonucleoprotein</keyword>
<evidence type="ECO:0000313" key="15">
    <source>
        <dbReference type="WBParaSite" id="MBELARI_LOCUS4996"/>
    </source>
</evidence>
<evidence type="ECO:0000256" key="8">
    <source>
        <dbReference type="ARBA" id="ARBA00023135"/>
    </source>
</evidence>
<dbReference type="AlphaFoldDB" id="A0AAF3FDL5"/>
<keyword evidence="9" id="KW-0539">Nucleus</keyword>
<feature type="region of interest" description="Disordered" evidence="13">
    <location>
        <begin position="567"/>
        <end position="623"/>
    </location>
</feature>
<dbReference type="GO" id="GO:0005047">
    <property type="term" value="F:signal recognition particle binding"/>
    <property type="evidence" value="ECO:0007669"/>
    <property type="project" value="InterPro"/>
</dbReference>
<keyword evidence="8 12" id="KW-0733">Signal recognition particle</keyword>
<reference evidence="15" key="1">
    <citation type="submission" date="2024-02" db="UniProtKB">
        <authorList>
            <consortium name="WormBaseParasite"/>
        </authorList>
    </citation>
    <scope>IDENTIFICATION</scope>
</reference>
<evidence type="ECO:0000256" key="2">
    <source>
        <dbReference type="ARBA" id="ARBA00004496"/>
    </source>
</evidence>
<dbReference type="InterPro" id="IPR026258">
    <property type="entry name" value="SRP68"/>
</dbReference>
<dbReference type="PANTHER" id="PTHR12860">
    <property type="entry name" value="SIGNAL RECOGNITION PARTICLE 68 KDA PROTEIN"/>
    <property type="match status" value="1"/>
</dbReference>
<comment type="subcellular location">
    <subcellularLocation>
        <location evidence="2 12">Cytoplasm</location>
    </subcellularLocation>
    <subcellularLocation>
        <location evidence="1">Endoplasmic reticulum</location>
    </subcellularLocation>
    <subcellularLocation>
        <location evidence="3">Nucleus</location>
        <location evidence="3">Nucleolus</location>
    </subcellularLocation>
</comment>
<sequence length="623" mass="71343">MPAEDEIMEEKPDIKEEVVPFATVSILQLIKEAQAQHGLRHGDYNRYRTYCADRLKRMRGAEKLTNKYKCVKRHKAKFERKVITEEHFTNEKVLHLMLFECERRWAKAMNDKTFLEDNPQSRRRQGMMMNLKRALHHATQMEALVRNSPRCDAPTKLEAQAYLVYLAGMVKFEAKQWVEARENLKASRTVYERLTEATHNTTLTNLYKARCREIQPQLRLCEFNSEETGAKVAKIGELMELRMQINDTESIDTLIAEMRSKASTDDVIEITFGGDKATVLDEKARAVILAWRQADKELAECQGPKEKMALYEKQLGDTRDALDKMNDLIRRKTAENADTEILQIVRSYLDFLRLSRTAERYLAMIESTKLEKKYRPQDLLRLYDSVIEIFKEIKEINGAARDSTLISAYNTRIEYYRAFRCHYMAAAYAHLGKPNEASALFTRAEERIKQAEKLVKAMDKNNAYFTEKKEALDDLLKQNASARALANSQRLSSALADSSKASVIDDRPLVETLDEWRRFPTETAELQKVKVMRLPPAPLPMPAKPVFFDLAFYDVQMPDLSARLARMEEDRKASQQKGPQKAQGGGKKGGKGAAAQQQASQQAAPGEEGGLSGMVKGWFWGKK</sequence>
<feature type="compositionally biased region" description="Low complexity" evidence="13">
    <location>
        <begin position="593"/>
        <end position="606"/>
    </location>
</feature>
<comment type="similarity">
    <text evidence="4 12">Belongs to the SRP68 family.</text>
</comment>
<dbReference type="GO" id="GO:0008312">
    <property type="term" value="F:7S RNA binding"/>
    <property type="evidence" value="ECO:0007669"/>
    <property type="project" value="InterPro"/>
</dbReference>
<dbReference type="GO" id="GO:0005786">
    <property type="term" value="C:signal recognition particle, endoplasmic reticulum targeting"/>
    <property type="evidence" value="ECO:0007669"/>
    <property type="project" value="UniProtKB-KW"/>
</dbReference>
<dbReference type="PANTHER" id="PTHR12860:SF0">
    <property type="entry name" value="SIGNAL RECOGNITION PARTICLE SUBUNIT SRP68"/>
    <property type="match status" value="1"/>
</dbReference>
<dbReference type="CDD" id="cd15481">
    <property type="entry name" value="SRP68-RBD"/>
    <property type="match status" value="1"/>
</dbReference>
<evidence type="ECO:0000256" key="3">
    <source>
        <dbReference type="ARBA" id="ARBA00004604"/>
    </source>
</evidence>
<evidence type="ECO:0000256" key="11">
    <source>
        <dbReference type="ARBA" id="ARBA00029498"/>
    </source>
</evidence>
<organism evidence="14 15">
    <name type="scientific">Mesorhabditis belari</name>
    <dbReference type="NCBI Taxonomy" id="2138241"/>
    <lineage>
        <taxon>Eukaryota</taxon>
        <taxon>Metazoa</taxon>
        <taxon>Ecdysozoa</taxon>
        <taxon>Nematoda</taxon>
        <taxon>Chromadorea</taxon>
        <taxon>Rhabditida</taxon>
        <taxon>Rhabditina</taxon>
        <taxon>Rhabditomorpha</taxon>
        <taxon>Rhabditoidea</taxon>
        <taxon>Rhabditidae</taxon>
        <taxon>Mesorhabditinae</taxon>
        <taxon>Mesorhabditis</taxon>
    </lineage>
</organism>
<dbReference type="GO" id="GO:0005829">
    <property type="term" value="C:cytosol"/>
    <property type="evidence" value="ECO:0007669"/>
    <property type="project" value="UniProtKB-ARBA"/>
</dbReference>